<dbReference type="KEGG" id="paby:Ga0080574_TMP3548"/>
<dbReference type="Proteomes" id="UP000187059">
    <property type="component" value="Chromosome"/>
</dbReference>
<evidence type="ECO:0000313" key="2">
    <source>
        <dbReference type="Proteomes" id="UP000187059"/>
    </source>
</evidence>
<dbReference type="AlphaFoldDB" id="A0A1P8UWV8"/>
<gene>
    <name evidence="1" type="ORF">Ga0080574_TMP3548</name>
</gene>
<proteinExistence type="predicted"/>
<keyword evidence="2" id="KW-1185">Reference proteome</keyword>
<protein>
    <submittedName>
        <fullName evidence="1">Uncharacterized protein</fullName>
    </submittedName>
</protein>
<name>A0A1P8UWV8_9RHOB</name>
<dbReference type="STRING" id="1250539.Ga0080574_TMP3548"/>
<dbReference type="EMBL" id="CP015093">
    <property type="protein sequence ID" value="APZ53882.1"/>
    <property type="molecule type" value="Genomic_DNA"/>
</dbReference>
<sequence length="412" mass="44600">MKTRVRPEDCPGSPPPRVEIPVRDTPPEAVQCGRLRAQGRHLARQEAWEVLARGLREADAARDATSGGTSVARLLAEGACSDAMESALAAVGRDDPTAARASLFALRDAIDGAEHEPWLAAMLAQAHLAVAKAWAARAGGLLHRDARAQHLEAAQRLIAPFDPLEHDSPLLAALRCGLLDLDPYPQQRVVDDYEDLIDLNPACPDHLRALGRDLTPQRFGDWERLDREARRTAGHTADIWGLGGYAWVWFDALANDAPGGFAQVDAELFAEGLHDILHRRPDQHMANLLAAYCGLTLSGAAVPGSARARIAGCFGWIAQDHLREVHPELWAGARPVRGTTDGGERLRLGQARALSALAEHFAHQLARGRQVRFAETGIMLSPSPCAACTLAPCSALAYPRRDQRDEDAPCLT</sequence>
<accession>A0A1P8UWV8</accession>
<evidence type="ECO:0000313" key="1">
    <source>
        <dbReference type="EMBL" id="APZ53882.1"/>
    </source>
</evidence>
<reference evidence="1 2" key="1">
    <citation type="submission" date="2016-04" db="EMBL/GenBank/DDBJ databases">
        <title>Deep-sea bacteria in the southern Pacific.</title>
        <authorList>
            <person name="Tang K."/>
        </authorList>
    </citation>
    <scope>NUCLEOTIDE SEQUENCE [LARGE SCALE GENOMIC DNA]</scope>
    <source>
        <strain evidence="1 2">JLT2014</strain>
    </source>
</reference>
<dbReference type="RefSeq" id="WP_237219278.1">
    <property type="nucleotide sequence ID" value="NZ_CP015093.1"/>
</dbReference>
<organism evidence="1 2">
    <name type="scientific">Salipiger abyssi</name>
    <dbReference type="NCBI Taxonomy" id="1250539"/>
    <lineage>
        <taxon>Bacteria</taxon>
        <taxon>Pseudomonadati</taxon>
        <taxon>Pseudomonadota</taxon>
        <taxon>Alphaproteobacteria</taxon>
        <taxon>Rhodobacterales</taxon>
        <taxon>Roseobacteraceae</taxon>
        <taxon>Salipiger</taxon>
    </lineage>
</organism>